<dbReference type="SUPFAM" id="SSF56529">
    <property type="entry name" value="FAH"/>
    <property type="match status" value="1"/>
</dbReference>
<gene>
    <name evidence="4" type="ORF">P9850_06305</name>
</gene>
<dbReference type="InterPro" id="IPR051121">
    <property type="entry name" value="FAH"/>
</dbReference>
<sequence length="265" mass="29076">MSKVKVRVKFRGILQEREAVANLDENRIELQGRHYRVDQLMWDAPISGAVYGTLFNYKGSLAALGETVYEAPYHGEPKAPVLYIKPRNTVIGYGMPIPLPADARELEIGAALGVVMGRTATRVSEEQALEFVAGYTIVNDVSIPHQSFYRPAIKQKARDGFCPVGPWIVEQDEVPDPDALGVRVWINGELRQENTTANLIRSVSRLIADVTDFMTLYAGDTLLVGAPEGAPIAKAGDHVRIEIDGIGSLENTIIHEDELAGGQRL</sequence>
<keyword evidence="4" id="KW-0378">Hydrolase</keyword>
<name>A0ABD5ITE5_9BACL</name>
<evidence type="ECO:0000259" key="3">
    <source>
        <dbReference type="Pfam" id="PF01557"/>
    </source>
</evidence>
<organism evidence="4 5">
    <name type="scientific">Anoxybacteroides rupiense</name>
    <dbReference type="NCBI Taxonomy" id="311460"/>
    <lineage>
        <taxon>Bacteria</taxon>
        <taxon>Bacillati</taxon>
        <taxon>Bacillota</taxon>
        <taxon>Bacilli</taxon>
        <taxon>Bacillales</taxon>
        <taxon>Anoxybacillaceae</taxon>
        <taxon>Anoxybacteroides</taxon>
    </lineage>
</organism>
<dbReference type="EMBL" id="JARTLI010000006">
    <property type="protein sequence ID" value="MED5051473.1"/>
    <property type="molecule type" value="Genomic_DNA"/>
</dbReference>
<dbReference type="Pfam" id="PF01557">
    <property type="entry name" value="FAA_hydrolase"/>
    <property type="match status" value="1"/>
</dbReference>
<dbReference type="RefSeq" id="WP_328217679.1">
    <property type="nucleotide sequence ID" value="NZ_JARTLI010000006.1"/>
</dbReference>
<evidence type="ECO:0000256" key="2">
    <source>
        <dbReference type="ARBA" id="ARBA00022723"/>
    </source>
</evidence>
<comment type="similarity">
    <text evidence="1">Belongs to the FAH family.</text>
</comment>
<dbReference type="InterPro" id="IPR011234">
    <property type="entry name" value="Fumarylacetoacetase-like_C"/>
</dbReference>
<comment type="caution">
    <text evidence="4">The sequence shown here is derived from an EMBL/GenBank/DDBJ whole genome shotgun (WGS) entry which is preliminary data.</text>
</comment>
<evidence type="ECO:0000313" key="5">
    <source>
        <dbReference type="Proteomes" id="UP001339962"/>
    </source>
</evidence>
<accession>A0ABD5ITE5</accession>
<dbReference type="InterPro" id="IPR012686">
    <property type="entry name" value="HPA_isomer/decarb_N"/>
</dbReference>
<dbReference type="Gene3D" id="3.90.850.10">
    <property type="entry name" value="Fumarylacetoacetase-like, C-terminal domain"/>
    <property type="match status" value="1"/>
</dbReference>
<dbReference type="GO" id="GO:0044281">
    <property type="term" value="P:small molecule metabolic process"/>
    <property type="evidence" value="ECO:0007669"/>
    <property type="project" value="UniProtKB-ARBA"/>
</dbReference>
<evidence type="ECO:0000313" key="4">
    <source>
        <dbReference type="EMBL" id="MED5051473.1"/>
    </source>
</evidence>
<evidence type="ECO:0000256" key="1">
    <source>
        <dbReference type="ARBA" id="ARBA00010211"/>
    </source>
</evidence>
<dbReference type="PANTHER" id="PTHR42796:SF4">
    <property type="entry name" value="FUMARYLACETOACETATE HYDROLASE DOMAIN-CONTAINING PROTEIN 2A"/>
    <property type="match status" value="1"/>
</dbReference>
<dbReference type="NCBIfam" id="TIGR02305">
    <property type="entry name" value="HpaG-N-term"/>
    <property type="match status" value="1"/>
</dbReference>
<dbReference type="GO" id="GO:0046872">
    <property type="term" value="F:metal ion binding"/>
    <property type="evidence" value="ECO:0007669"/>
    <property type="project" value="UniProtKB-KW"/>
</dbReference>
<proteinExistence type="inferred from homology"/>
<reference evidence="4 5" key="1">
    <citation type="submission" date="2023-03" db="EMBL/GenBank/DDBJ databases">
        <title>Bacillus Genome Sequencing.</title>
        <authorList>
            <person name="Dunlap C."/>
        </authorList>
    </citation>
    <scope>NUCLEOTIDE SEQUENCE [LARGE SCALE GENOMIC DNA]</scope>
    <source>
        <strain evidence="4 5">NRS-38</strain>
    </source>
</reference>
<dbReference type="PANTHER" id="PTHR42796">
    <property type="entry name" value="FUMARYLACETOACETATE HYDROLASE DOMAIN-CONTAINING PROTEIN 2A-RELATED"/>
    <property type="match status" value="1"/>
</dbReference>
<keyword evidence="2" id="KW-0479">Metal-binding</keyword>
<dbReference type="AlphaFoldDB" id="A0ABD5ITE5"/>
<feature type="domain" description="Fumarylacetoacetase-like C-terminal" evidence="3">
    <location>
        <begin position="50"/>
        <end position="253"/>
    </location>
</feature>
<protein>
    <submittedName>
        <fullName evidence="4">Fumarylacetoacetate hydrolase family protein</fullName>
    </submittedName>
</protein>
<dbReference type="InterPro" id="IPR036663">
    <property type="entry name" value="Fumarylacetoacetase_C_sf"/>
</dbReference>
<dbReference type="GO" id="GO:0016787">
    <property type="term" value="F:hydrolase activity"/>
    <property type="evidence" value="ECO:0007669"/>
    <property type="project" value="UniProtKB-KW"/>
</dbReference>
<dbReference type="Proteomes" id="UP001339962">
    <property type="component" value="Unassembled WGS sequence"/>
</dbReference>